<dbReference type="SUPFAM" id="SSF53448">
    <property type="entry name" value="Nucleotide-diphospho-sugar transferases"/>
    <property type="match status" value="1"/>
</dbReference>
<dbReference type="Gene3D" id="3.90.550.10">
    <property type="entry name" value="Spore Coat Polysaccharide Biosynthesis Protein SpsA, Chain A"/>
    <property type="match status" value="1"/>
</dbReference>
<evidence type="ECO:0000313" key="3">
    <source>
        <dbReference type="Proteomes" id="UP000326852"/>
    </source>
</evidence>
<dbReference type="InterPro" id="IPR001173">
    <property type="entry name" value="Glyco_trans_2-like"/>
</dbReference>
<dbReference type="InterPro" id="IPR029044">
    <property type="entry name" value="Nucleotide-diphossugar_trans"/>
</dbReference>
<proteinExistence type="predicted"/>
<dbReference type="GO" id="GO:0016740">
    <property type="term" value="F:transferase activity"/>
    <property type="evidence" value="ECO:0007669"/>
    <property type="project" value="UniProtKB-KW"/>
</dbReference>
<dbReference type="EMBL" id="VTFX01000004">
    <property type="protein sequence ID" value="KAD3632996.1"/>
    <property type="molecule type" value="Genomic_DNA"/>
</dbReference>
<evidence type="ECO:0000313" key="2">
    <source>
        <dbReference type="EMBL" id="KAD3632996.1"/>
    </source>
</evidence>
<comment type="caution">
    <text evidence="2">The sequence shown here is derived from an EMBL/GenBank/DDBJ whole genome shotgun (WGS) entry which is preliminary data.</text>
</comment>
<dbReference type="AlphaFoldDB" id="A0A5N6MHP1"/>
<dbReference type="InterPro" id="IPR023981">
    <property type="entry name" value="MftF"/>
</dbReference>
<dbReference type="NCBIfam" id="TIGR03965">
    <property type="entry name" value="mycofact_glyco"/>
    <property type="match status" value="1"/>
</dbReference>
<keyword evidence="2" id="KW-0808">Transferase</keyword>
<organism evidence="2 3">
    <name type="scientific">Arthrobacter yangruifuii</name>
    <dbReference type="NCBI Taxonomy" id="2606616"/>
    <lineage>
        <taxon>Bacteria</taxon>
        <taxon>Bacillati</taxon>
        <taxon>Actinomycetota</taxon>
        <taxon>Actinomycetes</taxon>
        <taxon>Micrococcales</taxon>
        <taxon>Micrococcaceae</taxon>
        <taxon>Arthrobacter</taxon>
    </lineage>
</organism>
<keyword evidence="3" id="KW-1185">Reference proteome</keyword>
<reference evidence="2 3" key="1">
    <citation type="submission" date="2019-08" db="EMBL/GenBank/DDBJ databases">
        <title>Arthrobacter sp. nov., isolated from plateau pika and Tibetan wild ass.</title>
        <authorList>
            <person name="Ge Y."/>
        </authorList>
    </citation>
    <scope>NUCLEOTIDE SEQUENCE [LARGE SCALE GENOMIC DNA]</scope>
    <source>
        <strain evidence="2 3">785</strain>
    </source>
</reference>
<protein>
    <submittedName>
        <fullName evidence="2">Mycofactocin system glycosyltransferase</fullName>
    </submittedName>
</protein>
<evidence type="ECO:0000259" key="1">
    <source>
        <dbReference type="Pfam" id="PF00535"/>
    </source>
</evidence>
<gene>
    <name evidence="2" type="primary">mftF</name>
    <name evidence="2" type="ORF">GD627_09110</name>
</gene>
<sequence>MQLSGRVRVGPESRVLTGGAPLRVLFPNAAARNLLAGGSFSVSDEASAALAEKLLAFGMADPAADAGIPVDAEAVADTGARLPAGTVTVVVPVRDRPDQLDRLLGSIGSGYRVIVVDDASRSPQPVADTAAAHGARYLPLPVNVGPGAARNAGLALVQTPYVAFVDSDMVLDPGTIPELLRHFADPGVALVAPRILGWNPDNSPGWICRYEDSRSSLDLGRRASLVHPRGPVSWLPAACLVGRVDALGGGFSPELRVAEDVDLVWSLVRRGWRVRYEPSVAARHEHRREVSAWLARKAFYGTGAHELARRHGNSVAPAVLAPWSVAFLLALLAQRRWSLPVAAALAGATTLRLSRRLRRSPQPARLAGELVGQGILAALGQGSALLLRHWWPLTIAGCAFSARLRRAALLAAAVDAGVEYVRTGADLDPLRFAAARRLDDLAYGAGVWLGAFRGRSAGALLPEITGLPAFRRRSSRSPSPGSGTS</sequence>
<dbReference type="Proteomes" id="UP000326852">
    <property type="component" value="Unassembled WGS sequence"/>
</dbReference>
<dbReference type="PANTHER" id="PTHR43179">
    <property type="entry name" value="RHAMNOSYLTRANSFERASE WBBL"/>
    <property type="match status" value="1"/>
</dbReference>
<name>A0A5N6MHP1_9MICC</name>
<dbReference type="RefSeq" id="WP_152272233.1">
    <property type="nucleotide sequence ID" value="NZ_VTFX01000004.1"/>
</dbReference>
<feature type="domain" description="Glycosyltransferase 2-like" evidence="1">
    <location>
        <begin position="88"/>
        <end position="206"/>
    </location>
</feature>
<accession>A0A5N6MHP1</accession>
<dbReference type="PANTHER" id="PTHR43179:SF10">
    <property type="entry name" value="GLYCOSYL TRANSFERASE"/>
    <property type="match status" value="1"/>
</dbReference>
<dbReference type="Pfam" id="PF00535">
    <property type="entry name" value="Glycos_transf_2"/>
    <property type="match status" value="1"/>
</dbReference>